<reference evidence="1" key="2">
    <citation type="submission" date="2020-01" db="EMBL/GenBank/DDBJ databases">
        <authorList>
            <person name="Campanaro S."/>
        </authorList>
    </citation>
    <scope>NUCLEOTIDE SEQUENCE</scope>
    <source>
        <strain evidence="1">AS01afH2WH_6</strain>
    </source>
</reference>
<evidence type="ECO:0000313" key="1">
    <source>
        <dbReference type="EMBL" id="NLT79433.1"/>
    </source>
</evidence>
<gene>
    <name evidence="1" type="ORF">GXW98_03990</name>
</gene>
<reference evidence="1" key="1">
    <citation type="journal article" date="2020" name="Biotechnol. Biofuels">
        <title>New insights from the biogas microbiome by comprehensive genome-resolved metagenomics of nearly 1600 species originating from multiple anaerobic digesters.</title>
        <authorList>
            <person name="Campanaro S."/>
            <person name="Treu L."/>
            <person name="Rodriguez-R L.M."/>
            <person name="Kovalovszki A."/>
            <person name="Ziels R.M."/>
            <person name="Maus I."/>
            <person name="Zhu X."/>
            <person name="Kougias P.G."/>
            <person name="Basile A."/>
            <person name="Luo G."/>
            <person name="Schluter A."/>
            <person name="Konstantinidis K.T."/>
            <person name="Angelidaki I."/>
        </authorList>
    </citation>
    <scope>NUCLEOTIDE SEQUENCE</scope>
    <source>
        <strain evidence="1">AS01afH2WH_6</strain>
    </source>
</reference>
<accession>A0A971ICT9</accession>
<sequence length="160" mass="17460">MGGITGFRNEYGIATAESIVALGRGMLPVSMHIARCAPSTLSNEQCQGLSVSACRLACMALDVTRGRLNPRLLQRAVDAPIIHKLEILGTLLSEHLSGNGVGNHEILRLPVVARDLETVLVSPQLLEVVVHMNIGRTQYWGNVIMRHRNGRWICTMLDVG</sequence>
<organism evidence="1 2">
    <name type="scientific">Bifidobacterium crudilactis</name>
    <dbReference type="NCBI Taxonomy" id="327277"/>
    <lineage>
        <taxon>Bacteria</taxon>
        <taxon>Bacillati</taxon>
        <taxon>Actinomycetota</taxon>
        <taxon>Actinomycetes</taxon>
        <taxon>Bifidobacteriales</taxon>
        <taxon>Bifidobacteriaceae</taxon>
        <taxon>Bifidobacterium</taxon>
    </lineage>
</organism>
<dbReference type="InterPro" id="IPR045596">
    <property type="entry name" value="DUF6459"/>
</dbReference>
<protein>
    <submittedName>
        <fullName evidence="1">Uncharacterized protein</fullName>
    </submittedName>
</protein>
<proteinExistence type="predicted"/>
<dbReference type="AlphaFoldDB" id="A0A971ICT9"/>
<evidence type="ECO:0000313" key="2">
    <source>
        <dbReference type="Proteomes" id="UP000767327"/>
    </source>
</evidence>
<comment type="caution">
    <text evidence="1">The sequence shown here is derived from an EMBL/GenBank/DDBJ whole genome shotgun (WGS) entry which is preliminary data.</text>
</comment>
<dbReference type="EMBL" id="JAAXZR010000017">
    <property type="protein sequence ID" value="NLT79433.1"/>
    <property type="molecule type" value="Genomic_DNA"/>
</dbReference>
<dbReference type="Pfam" id="PF20060">
    <property type="entry name" value="DUF6459"/>
    <property type="match status" value="1"/>
</dbReference>
<dbReference type="Proteomes" id="UP000767327">
    <property type="component" value="Unassembled WGS sequence"/>
</dbReference>
<name>A0A971ICT9_9BIFI</name>
<dbReference type="RefSeq" id="WP_273173250.1">
    <property type="nucleotide sequence ID" value="NZ_JAAXZR010000017.1"/>
</dbReference>